<feature type="non-terminal residue" evidence="2">
    <location>
        <position position="68"/>
    </location>
</feature>
<dbReference type="Gene3D" id="3.40.50.11060">
    <property type="entry name" value="GTPase HflX, N-terminal domain"/>
    <property type="match status" value="1"/>
</dbReference>
<dbReference type="EMBL" id="DRLI01000045">
    <property type="protein sequence ID" value="HHM01593.1"/>
    <property type="molecule type" value="Genomic_DNA"/>
</dbReference>
<dbReference type="Pfam" id="PF13167">
    <property type="entry name" value="GTP-bdg_N"/>
    <property type="match status" value="1"/>
</dbReference>
<gene>
    <name evidence="2" type="ORF">ENJ15_01160</name>
</gene>
<protein>
    <submittedName>
        <fullName evidence="2">GTPase HflX</fullName>
    </submittedName>
</protein>
<dbReference type="Proteomes" id="UP000885771">
    <property type="component" value="Unassembled WGS sequence"/>
</dbReference>
<proteinExistence type="predicted"/>
<feature type="domain" description="GTPase HflX N-terminal" evidence="1">
    <location>
        <begin position="31"/>
        <end position="68"/>
    </location>
</feature>
<evidence type="ECO:0000313" key="2">
    <source>
        <dbReference type="EMBL" id="HHM01593.1"/>
    </source>
</evidence>
<sequence length="68" mass="7913">MIDEKDLQSIREERAILVAVKFSQYEKGEVEEHLAELTELAMTANAVVCRQLYQERSHPDRTYFIGRG</sequence>
<dbReference type="AlphaFoldDB" id="A0A7V5RN04"/>
<dbReference type="InterPro" id="IPR025121">
    <property type="entry name" value="GTPase_HflX_N"/>
</dbReference>
<organism evidence="2">
    <name type="scientific">Caldithrix abyssi</name>
    <dbReference type="NCBI Taxonomy" id="187145"/>
    <lineage>
        <taxon>Bacteria</taxon>
        <taxon>Pseudomonadati</taxon>
        <taxon>Calditrichota</taxon>
        <taxon>Calditrichia</taxon>
        <taxon>Calditrichales</taxon>
        <taxon>Calditrichaceae</taxon>
        <taxon>Caldithrix</taxon>
    </lineage>
</organism>
<accession>A0A7V5RN04</accession>
<name>A0A7V5RN04_CALAY</name>
<reference evidence="2" key="1">
    <citation type="journal article" date="2020" name="mSystems">
        <title>Genome- and Community-Level Interaction Insights into Carbon Utilization and Element Cycling Functions of Hydrothermarchaeota in Hydrothermal Sediment.</title>
        <authorList>
            <person name="Zhou Z."/>
            <person name="Liu Y."/>
            <person name="Xu W."/>
            <person name="Pan J."/>
            <person name="Luo Z.H."/>
            <person name="Li M."/>
        </authorList>
    </citation>
    <scope>NUCLEOTIDE SEQUENCE [LARGE SCALE GENOMIC DNA]</scope>
    <source>
        <strain evidence="2">HyVt-460</strain>
    </source>
</reference>
<evidence type="ECO:0000259" key="1">
    <source>
        <dbReference type="Pfam" id="PF13167"/>
    </source>
</evidence>
<dbReference type="InterPro" id="IPR042108">
    <property type="entry name" value="GTPase_HflX_N_sf"/>
</dbReference>
<comment type="caution">
    <text evidence="2">The sequence shown here is derived from an EMBL/GenBank/DDBJ whole genome shotgun (WGS) entry which is preliminary data.</text>
</comment>